<accession>A0A518G3Z3</accession>
<sequence>MRLQLLLTYFLIILGVASSDNQPGEVRAEAPHSEEEAVDYLRDIKTLLAEKCYSCHGVLKQEGGLRLDTRDLMLEASVLDLDDPNASVLLERVTASDDSRMPPPDEGTAVDATGVQLLQQWMAQGAQAPKEIPPESPMEHWAFQPIAVPTMAAATSVNPVDALLEAKHEPLHLQPTELAPRSLRLRRLYLDLIGLPPTLAQLQDDRPWNVIVEELLNNPQHGERWARHWMDVWRYSDDYGLGAQLRNSQKHLWHWRDWIITSLNEDKGYDRMVLEMLAGDELEPDNPEVVSGTGFLARNYYLFNRTTWLDETIEHTSKAFLGLTLNCAKCHDHKYDPLTHVDYYRFRAIFEPHQVRLDPVPGETDLAKNGLPRVFDDHLTEPTFLHLRGNPADPDPDTEITPGVPAILASFERDIEPVNLPRVAFEPGTREYVVRDRIAVAEAAVQAAAKACDTAKAQWTATQAGTSPVASPSIQFSDSFDALNPQAWELSGPSWEYHDGQLLQSQADRDTHFAVLQPPLPENFELTCRYTTTGGSTYKSVIFRFDENEDRSTYNAVYTSAHEPSPKLQITFCRNGKQTYPAQGQLARPIEVGQEYHLRFAVHGSLVNVWIDDEFQLAFELPGRLPGGKLSLSGFDATVAFNELEVKELGRDTVLIPAGAQTPLSLEAAQREWDIAEARLEANQAAGATLQAHLELLLARQANQGVEEALNLTIVRQASEDLAKAELALLEADPNDSKLAKSTHERLAKAQATLAEAKLGNGTFTPLRSSLKALETPEHTEADYSAVYPSTSTGRRLALARWIVAPENPLTARVAVNHIWMRHFGEPLVESVFDFGLRAPQPMQADVLDYLAHELVSSGWSMKHVHRILVTSQAYQRSSSSVSADANTVATDLNNAYYWRMNTRRMESQVVRDSMLALSGRLDRTMGGPSLATDGKSLRRSLYYLHSRDEQDAFLGTFDDADLLGCYRRNESVVPQQALALANSGLAFESANQIAERLYHDSQISKREFVELAFEQLLARPANPEEVAACQQFMDQISEWQLASEPPIAAQEISARAQARLVHVLLNHNDFISIR</sequence>
<evidence type="ECO:0000259" key="3">
    <source>
        <dbReference type="Pfam" id="PF07635"/>
    </source>
</evidence>
<protein>
    <submittedName>
        <fullName evidence="4">Planctomycete cytochrome C</fullName>
    </submittedName>
</protein>
<dbReference type="PANTHER" id="PTHR35889">
    <property type="entry name" value="CYCLOINULO-OLIGOSACCHARIDE FRUCTANOTRANSFERASE-RELATED"/>
    <property type="match status" value="1"/>
</dbReference>
<dbReference type="InterPro" id="IPR022655">
    <property type="entry name" value="DUF1553"/>
</dbReference>
<dbReference type="EMBL" id="CP036298">
    <property type="protein sequence ID" value="QDV23312.1"/>
    <property type="molecule type" value="Genomic_DNA"/>
</dbReference>
<reference evidence="4 5" key="1">
    <citation type="submission" date="2019-02" db="EMBL/GenBank/DDBJ databases">
        <title>Deep-cultivation of Planctomycetes and their phenomic and genomic characterization uncovers novel biology.</title>
        <authorList>
            <person name="Wiegand S."/>
            <person name="Jogler M."/>
            <person name="Boedeker C."/>
            <person name="Pinto D."/>
            <person name="Vollmers J."/>
            <person name="Rivas-Marin E."/>
            <person name="Kohn T."/>
            <person name="Peeters S.H."/>
            <person name="Heuer A."/>
            <person name="Rast P."/>
            <person name="Oberbeckmann S."/>
            <person name="Bunk B."/>
            <person name="Jeske O."/>
            <person name="Meyerdierks A."/>
            <person name="Storesund J.E."/>
            <person name="Kallscheuer N."/>
            <person name="Luecker S."/>
            <person name="Lage O.M."/>
            <person name="Pohl T."/>
            <person name="Merkel B.J."/>
            <person name="Hornburger P."/>
            <person name="Mueller R.-W."/>
            <person name="Bruemmer F."/>
            <person name="Labrenz M."/>
            <person name="Spormann A.M."/>
            <person name="Op den Camp H."/>
            <person name="Overmann J."/>
            <person name="Amann R."/>
            <person name="Jetten M.S.M."/>
            <person name="Mascher T."/>
            <person name="Medema M.H."/>
            <person name="Devos D.P."/>
            <person name="Kaster A.-K."/>
            <person name="Ovreas L."/>
            <person name="Rohde M."/>
            <person name="Galperin M.Y."/>
            <person name="Jogler C."/>
        </authorList>
    </citation>
    <scope>NUCLEOTIDE SEQUENCE [LARGE SCALE GENOMIC DNA]</scope>
    <source>
        <strain evidence="4 5">Q31a</strain>
    </source>
</reference>
<feature type="domain" description="DUF1553" evidence="2">
    <location>
        <begin position="795"/>
        <end position="1033"/>
    </location>
</feature>
<evidence type="ECO:0000313" key="5">
    <source>
        <dbReference type="Proteomes" id="UP000318017"/>
    </source>
</evidence>
<dbReference type="RefSeq" id="WP_197356391.1">
    <property type="nucleotide sequence ID" value="NZ_CP036298.1"/>
</dbReference>
<organism evidence="4 5">
    <name type="scientific">Aureliella helgolandensis</name>
    <dbReference type="NCBI Taxonomy" id="2527968"/>
    <lineage>
        <taxon>Bacteria</taxon>
        <taxon>Pseudomonadati</taxon>
        <taxon>Planctomycetota</taxon>
        <taxon>Planctomycetia</taxon>
        <taxon>Pirellulales</taxon>
        <taxon>Pirellulaceae</taxon>
        <taxon>Aureliella</taxon>
    </lineage>
</organism>
<feature type="domain" description="DUF1549" evidence="1">
    <location>
        <begin position="159"/>
        <end position="353"/>
    </location>
</feature>
<feature type="domain" description="Cytochrome C Planctomycete-type" evidence="3">
    <location>
        <begin position="52"/>
        <end position="105"/>
    </location>
</feature>
<evidence type="ECO:0000259" key="2">
    <source>
        <dbReference type="Pfam" id="PF07587"/>
    </source>
</evidence>
<evidence type="ECO:0000313" key="4">
    <source>
        <dbReference type="EMBL" id="QDV23312.1"/>
    </source>
</evidence>
<keyword evidence="5" id="KW-1185">Reference proteome</keyword>
<dbReference type="InterPro" id="IPR011444">
    <property type="entry name" value="DUF1549"/>
</dbReference>
<evidence type="ECO:0000259" key="1">
    <source>
        <dbReference type="Pfam" id="PF07583"/>
    </source>
</evidence>
<proteinExistence type="predicted"/>
<dbReference type="AlphaFoldDB" id="A0A518G3Z3"/>
<name>A0A518G3Z3_9BACT</name>
<dbReference type="Proteomes" id="UP000318017">
    <property type="component" value="Chromosome"/>
</dbReference>
<dbReference type="InterPro" id="IPR011429">
    <property type="entry name" value="Cyt_c_Planctomycete-type"/>
</dbReference>
<dbReference type="KEGG" id="ahel:Q31a_16100"/>
<dbReference type="Pfam" id="PF07635">
    <property type="entry name" value="PSCyt1"/>
    <property type="match status" value="1"/>
</dbReference>
<dbReference type="PANTHER" id="PTHR35889:SF3">
    <property type="entry name" value="F-BOX DOMAIN-CONTAINING PROTEIN"/>
    <property type="match status" value="1"/>
</dbReference>
<dbReference type="Gene3D" id="2.60.120.560">
    <property type="entry name" value="Exo-inulinase, domain 1"/>
    <property type="match status" value="1"/>
</dbReference>
<gene>
    <name evidence="4" type="ORF">Q31a_16100</name>
</gene>
<dbReference type="Pfam" id="PF07583">
    <property type="entry name" value="PSCyt2"/>
    <property type="match status" value="1"/>
</dbReference>
<dbReference type="Pfam" id="PF07587">
    <property type="entry name" value="PSD1"/>
    <property type="match status" value="1"/>
</dbReference>